<protein>
    <submittedName>
        <fullName evidence="1">Uncharacterized protein</fullName>
    </submittedName>
</protein>
<proteinExistence type="predicted"/>
<dbReference type="Gene3D" id="3.40.50.1240">
    <property type="entry name" value="Phosphoglycerate mutase-like"/>
    <property type="match status" value="1"/>
</dbReference>
<dbReference type="GO" id="GO:0016791">
    <property type="term" value="F:phosphatase activity"/>
    <property type="evidence" value="ECO:0007669"/>
    <property type="project" value="UniProtKB-ARBA"/>
</dbReference>
<dbReference type="InterPro" id="IPR029033">
    <property type="entry name" value="His_PPase_superfam"/>
</dbReference>
<dbReference type="AlphaFoldDB" id="A0AAW1UUF9"/>
<dbReference type="SUPFAM" id="SSF53254">
    <property type="entry name" value="Phosphoglycerate mutase-like"/>
    <property type="match status" value="1"/>
</dbReference>
<evidence type="ECO:0000313" key="2">
    <source>
        <dbReference type="Proteomes" id="UP001431783"/>
    </source>
</evidence>
<dbReference type="EMBL" id="JARQZJ010000100">
    <property type="protein sequence ID" value="KAK9886478.1"/>
    <property type="molecule type" value="Genomic_DNA"/>
</dbReference>
<accession>A0AAW1UUF9</accession>
<comment type="caution">
    <text evidence="1">The sequence shown here is derived from an EMBL/GenBank/DDBJ whole genome shotgun (WGS) entry which is preliminary data.</text>
</comment>
<dbReference type="Proteomes" id="UP001431783">
    <property type="component" value="Unassembled WGS sequence"/>
</dbReference>
<name>A0AAW1UUF9_9CUCU</name>
<reference evidence="1 2" key="1">
    <citation type="submission" date="2023-03" db="EMBL/GenBank/DDBJ databases">
        <title>Genome insight into feeding habits of ladybird beetles.</title>
        <authorList>
            <person name="Li H.-S."/>
            <person name="Huang Y.-H."/>
            <person name="Pang H."/>
        </authorList>
    </citation>
    <scope>NUCLEOTIDE SEQUENCE [LARGE SCALE GENOMIC DNA]</scope>
    <source>
        <strain evidence="1">SYSU_2023b</strain>
        <tissue evidence="1">Whole body</tissue>
    </source>
</reference>
<evidence type="ECO:0000313" key="1">
    <source>
        <dbReference type="EMBL" id="KAK9886478.1"/>
    </source>
</evidence>
<sequence length="117" mass="13535">MQFNHFSGSDSNSVVPTNIRKFMIYSIHDDQIFSVLNALKVPNLKPAPYGSSVIFELRKSVNGKLYVQIFYKTDSFRLQVINIQKCDVECSLKDFNEILDPIQISREDYKNKCFESS</sequence>
<gene>
    <name evidence="1" type="ORF">WA026_016761</name>
</gene>
<keyword evidence="2" id="KW-1185">Reference proteome</keyword>
<organism evidence="1 2">
    <name type="scientific">Henosepilachna vigintioctopunctata</name>
    <dbReference type="NCBI Taxonomy" id="420089"/>
    <lineage>
        <taxon>Eukaryota</taxon>
        <taxon>Metazoa</taxon>
        <taxon>Ecdysozoa</taxon>
        <taxon>Arthropoda</taxon>
        <taxon>Hexapoda</taxon>
        <taxon>Insecta</taxon>
        <taxon>Pterygota</taxon>
        <taxon>Neoptera</taxon>
        <taxon>Endopterygota</taxon>
        <taxon>Coleoptera</taxon>
        <taxon>Polyphaga</taxon>
        <taxon>Cucujiformia</taxon>
        <taxon>Coccinelloidea</taxon>
        <taxon>Coccinellidae</taxon>
        <taxon>Epilachninae</taxon>
        <taxon>Epilachnini</taxon>
        <taxon>Henosepilachna</taxon>
    </lineage>
</organism>